<dbReference type="PANTHER" id="PTHR43434:SF24">
    <property type="entry name" value="HYDROLASE-RELATED"/>
    <property type="match status" value="1"/>
</dbReference>
<proteinExistence type="predicted"/>
<organism evidence="1 2">
    <name type="scientific">Futiania mangrovi</name>
    <dbReference type="NCBI Taxonomy" id="2959716"/>
    <lineage>
        <taxon>Bacteria</taxon>
        <taxon>Pseudomonadati</taxon>
        <taxon>Pseudomonadota</taxon>
        <taxon>Alphaproteobacteria</taxon>
        <taxon>Futianiales</taxon>
        <taxon>Futianiaceae</taxon>
        <taxon>Futiania</taxon>
    </lineage>
</organism>
<dbReference type="PANTHER" id="PTHR43434">
    <property type="entry name" value="PHOSPHOGLYCOLATE PHOSPHATASE"/>
    <property type="match status" value="1"/>
</dbReference>
<gene>
    <name evidence="1" type="ORF">NJQ99_02210</name>
</gene>
<dbReference type="InterPro" id="IPR023198">
    <property type="entry name" value="PGP-like_dom2"/>
</dbReference>
<dbReference type="Proteomes" id="UP001055804">
    <property type="component" value="Unassembled WGS sequence"/>
</dbReference>
<dbReference type="SUPFAM" id="SSF56784">
    <property type="entry name" value="HAD-like"/>
    <property type="match status" value="1"/>
</dbReference>
<dbReference type="NCBIfam" id="TIGR01549">
    <property type="entry name" value="HAD-SF-IA-v1"/>
    <property type="match status" value="1"/>
</dbReference>
<accession>A0A9J6P7U5</accession>
<dbReference type="NCBIfam" id="TIGR01509">
    <property type="entry name" value="HAD-SF-IA-v3"/>
    <property type="match status" value="1"/>
</dbReference>
<dbReference type="GO" id="GO:0006281">
    <property type="term" value="P:DNA repair"/>
    <property type="evidence" value="ECO:0007669"/>
    <property type="project" value="TreeGrafter"/>
</dbReference>
<dbReference type="AlphaFoldDB" id="A0A9J6P7U5"/>
<dbReference type="Gene3D" id="1.10.150.240">
    <property type="entry name" value="Putative phosphatase, domain 2"/>
    <property type="match status" value="1"/>
</dbReference>
<name>A0A9J6P7U5_9PROT</name>
<dbReference type="InterPro" id="IPR050155">
    <property type="entry name" value="HAD-like_hydrolase_sf"/>
</dbReference>
<keyword evidence="1" id="KW-0378">Hydrolase</keyword>
<dbReference type="GO" id="GO:0005829">
    <property type="term" value="C:cytosol"/>
    <property type="evidence" value="ECO:0007669"/>
    <property type="project" value="TreeGrafter"/>
</dbReference>
<dbReference type="GO" id="GO:0008967">
    <property type="term" value="F:phosphoglycolate phosphatase activity"/>
    <property type="evidence" value="ECO:0007669"/>
    <property type="project" value="TreeGrafter"/>
</dbReference>
<comment type="caution">
    <text evidence="1">The sequence shown here is derived from an EMBL/GenBank/DDBJ whole genome shotgun (WGS) entry which is preliminary data.</text>
</comment>
<dbReference type="Gene3D" id="3.40.50.1000">
    <property type="entry name" value="HAD superfamily/HAD-like"/>
    <property type="match status" value="1"/>
</dbReference>
<dbReference type="SFLD" id="SFLDG01135">
    <property type="entry name" value="C1.5.6:_HAD__Beta-PGM__Phospha"/>
    <property type="match status" value="1"/>
</dbReference>
<dbReference type="InterPro" id="IPR023214">
    <property type="entry name" value="HAD_sf"/>
</dbReference>
<dbReference type="EMBL" id="JAMZFT010000001">
    <property type="protein sequence ID" value="MCP1335212.1"/>
    <property type="molecule type" value="Genomic_DNA"/>
</dbReference>
<dbReference type="RefSeq" id="WP_269331163.1">
    <property type="nucleotide sequence ID" value="NZ_JAMZFT010000001.1"/>
</dbReference>
<sequence>MTRPNPLVLFDCDGTLIDSQHVIVACMENAFARHGHPSPGAEAVRRIVGLSIEEAVTALMPGADPHHIGPVATAYRDGFRTLRLSGELQEPLFPGARAAVEALDAAGHLLGVATGKSRRGLDAVLALHGLRERFVTLQTADTHPSKPHPSMIVTAMAEAGAAPETTVMIGDTTYDIEMARAAGAHAIGVAWGYHPADELRDAGAHVVLDRFDALAPYVAALFDGEKAAP</sequence>
<evidence type="ECO:0000313" key="1">
    <source>
        <dbReference type="EMBL" id="MCP1335212.1"/>
    </source>
</evidence>
<dbReference type="SFLD" id="SFLDS00003">
    <property type="entry name" value="Haloacid_Dehalogenase"/>
    <property type="match status" value="1"/>
</dbReference>
<dbReference type="SFLD" id="SFLDG01129">
    <property type="entry name" value="C1.5:_HAD__Beta-PGM__Phosphata"/>
    <property type="match status" value="1"/>
</dbReference>
<keyword evidence="2" id="KW-1185">Reference proteome</keyword>
<dbReference type="Pfam" id="PF13419">
    <property type="entry name" value="HAD_2"/>
    <property type="match status" value="1"/>
</dbReference>
<reference evidence="1" key="1">
    <citation type="submission" date="2022-06" db="EMBL/GenBank/DDBJ databases">
        <title>Isolation and Genomics of Futiania mangrovii gen. nov., sp. nov., a Rare and Metabolically-versatile member in the Class Alphaproteobacteria.</title>
        <authorList>
            <person name="Liu L."/>
            <person name="Huang W.-C."/>
            <person name="Pan J."/>
            <person name="Li J."/>
            <person name="Huang Y."/>
            <person name="Du H."/>
            <person name="Liu Y."/>
            <person name="Li M."/>
        </authorList>
    </citation>
    <scope>NUCLEOTIDE SEQUENCE</scope>
    <source>
        <strain evidence="1">FT118</strain>
    </source>
</reference>
<evidence type="ECO:0000313" key="2">
    <source>
        <dbReference type="Proteomes" id="UP001055804"/>
    </source>
</evidence>
<dbReference type="InterPro" id="IPR006439">
    <property type="entry name" value="HAD-SF_hydro_IA"/>
</dbReference>
<dbReference type="InterPro" id="IPR036412">
    <property type="entry name" value="HAD-like_sf"/>
</dbReference>
<protein>
    <submittedName>
        <fullName evidence="1">HAD-IA family hydrolase</fullName>
    </submittedName>
</protein>
<dbReference type="InterPro" id="IPR041492">
    <property type="entry name" value="HAD_2"/>
</dbReference>